<dbReference type="SUPFAM" id="SSF47473">
    <property type="entry name" value="EF-hand"/>
    <property type="match status" value="1"/>
</dbReference>
<dbReference type="GO" id="GO:0035269">
    <property type="term" value="P:protein O-linked glycosylation via mannose"/>
    <property type="evidence" value="ECO:0007669"/>
    <property type="project" value="TreeGrafter"/>
</dbReference>
<feature type="compositionally biased region" description="Basic and acidic residues" evidence="8">
    <location>
        <begin position="116"/>
        <end position="145"/>
    </location>
</feature>
<evidence type="ECO:0000313" key="10">
    <source>
        <dbReference type="EMBL" id="GMI12758.1"/>
    </source>
</evidence>
<evidence type="ECO:0000256" key="2">
    <source>
        <dbReference type="ARBA" id="ARBA00022692"/>
    </source>
</evidence>
<dbReference type="InterPro" id="IPR051292">
    <property type="entry name" value="Xyl/GlcA_transferase"/>
</dbReference>
<keyword evidence="11" id="KW-1185">Reference proteome</keyword>
<feature type="region of interest" description="Disordered" evidence="8">
    <location>
        <begin position="111"/>
        <end position="155"/>
    </location>
</feature>
<organism evidence="10 11">
    <name type="scientific">Triparma laevis f. longispina</name>
    <dbReference type="NCBI Taxonomy" id="1714387"/>
    <lineage>
        <taxon>Eukaryota</taxon>
        <taxon>Sar</taxon>
        <taxon>Stramenopiles</taxon>
        <taxon>Ochrophyta</taxon>
        <taxon>Bolidophyceae</taxon>
        <taxon>Parmales</taxon>
        <taxon>Triparmaceae</taxon>
        <taxon>Triparma</taxon>
    </lineage>
</organism>
<evidence type="ECO:0000259" key="9">
    <source>
        <dbReference type="Pfam" id="PF13202"/>
    </source>
</evidence>
<evidence type="ECO:0000256" key="1">
    <source>
        <dbReference type="ARBA" id="ARBA00004606"/>
    </source>
</evidence>
<name>A0A9W7FIP8_9STRA</name>
<dbReference type="Proteomes" id="UP001165122">
    <property type="component" value="Unassembled WGS sequence"/>
</dbReference>
<comment type="subcellular location">
    <subcellularLocation>
        <location evidence="1">Membrane</location>
        <topology evidence="1">Single-pass type II membrane protein</topology>
    </subcellularLocation>
</comment>
<keyword evidence="2" id="KW-0812">Transmembrane</keyword>
<evidence type="ECO:0000256" key="6">
    <source>
        <dbReference type="ARBA" id="ARBA00023136"/>
    </source>
</evidence>
<feature type="region of interest" description="Disordered" evidence="8">
    <location>
        <begin position="176"/>
        <end position="208"/>
    </location>
</feature>
<dbReference type="AlphaFoldDB" id="A0A9W7FIP8"/>
<evidence type="ECO:0000256" key="4">
    <source>
        <dbReference type="ARBA" id="ARBA00022968"/>
    </source>
</evidence>
<protein>
    <recommendedName>
        <fullName evidence="9">EF-hand domain-containing protein</fullName>
    </recommendedName>
</protein>
<dbReference type="PANTHER" id="PTHR12270:SF52">
    <property type="entry name" value="GLYCOSYLTRANSFERASE-LIKE PROTEIN GNT13-RELATED"/>
    <property type="match status" value="1"/>
</dbReference>
<proteinExistence type="predicted"/>
<dbReference type="Pfam" id="PF13202">
    <property type="entry name" value="EF-hand_5"/>
    <property type="match status" value="2"/>
</dbReference>
<keyword evidence="6" id="KW-0472">Membrane</keyword>
<dbReference type="InterPro" id="IPR018247">
    <property type="entry name" value="EF_Hand_1_Ca_BS"/>
</dbReference>
<evidence type="ECO:0000256" key="8">
    <source>
        <dbReference type="SAM" id="MobiDB-lite"/>
    </source>
</evidence>
<dbReference type="GO" id="GO:0016020">
    <property type="term" value="C:membrane"/>
    <property type="evidence" value="ECO:0007669"/>
    <property type="project" value="UniProtKB-SubCell"/>
</dbReference>
<dbReference type="PROSITE" id="PS00018">
    <property type="entry name" value="EF_HAND_1"/>
    <property type="match status" value="1"/>
</dbReference>
<feature type="domain" description="EF-hand" evidence="9">
    <location>
        <begin position="31"/>
        <end position="49"/>
    </location>
</feature>
<keyword evidence="3" id="KW-0106">Calcium</keyword>
<feature type="compositionally biased region" description="Gly residues" evidence="8">
    <location>
        <begin position="182"/>
        <end position="206"/>
    </location>
</feature>
<evidence type="ECO:0000256" key="3">
    <source>
        <dbReference type="ARBA" id="ARBA00022837"/>
    </source>
</evidence>
<dbReference type="GO" id="GO:0042285">
    <property type="term" value="F:xylosyltransferase activity"/>
    <property type="evidence" value="ECO:0007669"/>
    <property type="project" value="TreeGrafter"/>
</dbReference>
<accession>A0A9W7FIP8</accession>
<keyword evidence="4" id="KW-0735">Signal-anchor</keyword>
<keyword evidence="5" id="KW-1133">Transmembrane helix</keyword>
<dbReference type="PANTHER" id="PTHR12270">
    <property type="entry name" value="GLYCOSYLTRANSFERASE-RELATED"/>
    <property type="match status" value="1"/>
</dbReference>
<sequence length="659" mass="72298">MNVTVPFAQAQPQYMQVGGQMVDINCVVGQFTNIDATGDGKLSLDEFRRGQQNVLGQMYNDQMCCMMFQSLDMNHDGSLDLREYLMGNGVERQAAKAVMDSWRAQRKAVKSQIASERARQKAEREQAKAERELERERARNDRLERQQYGGGGGMFGNNNGYNNGYNNNGNNGGTTIINNNNGEGGGEGGGEVVGGGEGGGGGGGGGEVDEYGEVGGEEVDMYGAAPQDLPDGGPSFGGSAPKVLAGAFAKRKKENGYGKKVKKMNVKKLEAEILKAFKERFKRSLEFKQPQARVISLASLQSKKARSVDDITIVTQCSIDRAERLKAMCKGWGGAISCAIHIPPGKEGGMEKILKTLVELHQFVEKECACKLDLILRQEKEKGDGLYPINALRNAALEGARTERVLLLDVDFEVSAGANEKLKEGARKAGPGVALVVPAFELSYDMLGKEEELLVGHKQGLEQCEGISGFHVGHFPRGHRATKFGVFFGAQEDYAVDYEDCYEPYIVVSKSLCVKYDERFRGYGLNKVSQIMALSKTHTFKVSHSTFVISPEMAKSESWQKMYGKSLVAREPLLKVKVQVLFDRFRKELDSQKFEVKKGKEEDFRGGKSDFVFEFGESIEEQVIGVKAGAWLAKALFVVVGAGMIAVRVREEYVGVGVY</sequence>
<dbReference type="GO" id="GO:0015020">
    <property type="term" value="F:glucuronosyltransferase activity"/>
    <property type="evidence" value="ECO:0007669"/>
    <property type="project" value="TreeGrafter"/>
</dbReference>
<evidence type="ECO:0000256" key="5">
    <source>
        <dbReference type="ARBA" id="ARBA00022989"/>
    </source>
</evidence>
<dbReference type="EMBL" id="BRXW01000180">
    <property type="protein sequence ID" value="GMI12758.1"/>
    <property type="molecule type" value="Genomic_DNA"/>
</dbReference>
<dbReference type="InterPro" id="IPR002048">
    <property type="entry name" value="EF_hand_dom"/>
</dbReference>
<feature type="domain" description="EF-hand" evidence="9">
    <location>
        <begin position="67"/>
        <end position="84"/>
    </location>
</feature>
<gene>
    <name evidence="10" type="ORF">TrLO_g15709</name>
</gene>
<reference evidence="11" key="1">
    <citation type="journal article" date="2023" name="Commun. Biol.">
        <title>Genome analysis of Parmales, the sister group of diatoms, reveals the evolutionary specialization of diatoms from phago-mixotrophs to photoautotrophs.</title>
        <authorList>
            <person name="Ban H."/>
            <person name="Sato S."/>
            <person name="Yoshikawa S."/>
            <person name="Yamada K."/>
            <person name="Nakamura Y."/>
            <person name="Ichinomiya M."/>
            <person name="Sato N."/>
            <person name="Blanc-Mathieu R."/>
            <person name="Endo H."/>
            <person name="Kuwata A."/>
            <person name="Ogata H."/>
        </authorList>
    </citation>
    <scope>NUCLEOTIDE SEQUENCE [LARGE SCALE GENOMIC DNA]</scope>
    <source>
        <strain evidence="11">NIES 3700</strain>
    </source>
</reference>
<evidence type="ECO:0000256" key="7">
    <source>
        <dbReference type="ARBA" id="ARBA00023180"/>
    </source>
</evidence>
<dbReference type="Gene3D" id="1.10.238.10">
    <property type="entry name" value="EF-hand"/>
    <property type="match status" value="1"/>
</dbReference>
<dbReference type="InterPro" id="IPR011992">
    <property type="entry name" value="EF-hand-dom_pair"/>
</dbReference>
<comment type="caution">
    <text evidence="10">The sequence shown here is derived from an EMBL/GenBank/DDBJ whole genome shotgun (WGS) entry which is preliminary data.</text>
</comment>
<keyword evidence="7" id="KW-0325">Glycoprotein</keyword>
<dbReference type="OrthoDB" id="201100at2759"/>
<dbReference type="GO" id="GO:0005509">
    <property type="term" value="F:calcium ion binding"/>
    <property type="evidence" value="ECO:0007669"/>
    <property type="project" value="InterPro"/>
</dbReference>
<dbReference type="Pfam" id="PF13896">
    <property type="entry name" value="Glyco_transf_49"/>
    <property type="match status" value="2"/>
</dbReference>
<evidence type="ECO:0000313" key="11">
    <source>
        <dbReference type="Proteomes" id="UP001165122"/>
    </source>
</evidence>